<sequence>MRPRLWLGLVVVAPWMASGQSIIPAPRWGHSAALLGGNLYIVGGRSGTNGLTSPMASDNFVISVDVSQPFSTNSPPWTLVDTLGDKPDPLMDGILEADASRKRLVLYGGSLGDKKSQSNPVWTLRPLEHTWSIASSDDGPKPRRINAASASVGTYIYAYGGVSVSDSGQPERFNDLYRLSKDSLKWSSRKSATGNAGALFQHTLSYVPGRNILVSIGGADATDFASMSKINWYDPEKDTWGTSTARGDIPLPRREHSAVVVGERIIIFGGCSFNYDTFYNDVAVLDTTTFTWSKPTVKNAPEGRYEHSATMVGDYMVVAFGFLVGNKGDTNIYALNTKTWAFETSFPGVAASSTSPGSQSDSSSSDGLSSGEITGIVLGCAVALALIAAAVLFYVRRRRGERSRQLGSLQERENAISPGAKQPGTHSSGLAAGSYVAGAHTYSSDAPGVYQNPVSSTAGGVAPYFSPITLASASHQRPVSPFAQPSNRFSVVSDTSISPSHVAPGFLRPLSPPVPPTAQPIDTDPSGQLDQRTNRDSWVSTDASTVGAGYSSSRLAPLPSSLTFAASSSFVIPEEHLAIYQATQPYANDEAYEARSQTPTPHSNAFAAAVAPKQELRIANPDPDGKP</sequence>
<dbReference type="Pfam" id="PF24681">
    <property type="entry name" value="Kelch_KLHDC2_KLHL20_DRC7"/>
    <property type="match status" value="1"/>
</dbReference>
<keyword evidence="2" id="KW-0677">Repeat</keyword>
<keyword evidence="4" id="KW-0472">Membrane</keyword>
<dbReference type="InterPro" id="IPR011043">
    <property type="entry name" value="Gal_Oxase/kelch_b-propeller"/>
</dbReference>
<feature type="region of interest" description="Disordered" evidence="3">
    <location>
        <begin position="513"/>
        <end position="535"/>
    </location>
</feature>
<evidence type="ECO:0000256" key="1">
    <source>
        <dbReference type="ARBA" id="ARBA00022441"/>
    </source>
</evidence>
<evidence type="ECO:0000256" key="5">
    <source>
        <dbReference type="SAM" id="SignalP"/>
    </source>
</evidence>
<feature type="chain" id="PRO_5020671114" description="Galactose oxidase" evidence="5">
    <location>
        <begin position="20"/>
        <end position="627"/>
    </location>
</feature>
<dbReference type="SUPFAM" id="SSF117281">
    <property type="entry name" value="Kelch motif"/>
    <property type="match status" value="1"/>
</dbReference>
<keyword evidence="4" id="KW-1133">Transmembrane helix</keyword>
<keyword evidence="4" id="KW-0812">Transmembrane</keyword>
<organism evidence="6 7">
    <name type="scientific">Thamnocephalis sphaerospora</name>
    <dbReference type="NCBI Taxonomy" id="78915"/>
    <lineage>
        <taxon>Eukaryota</taxon>
        <taxon>Fungi</taxon>
        <taxon>Fungi incertae sedis</taxon>
        <taxon>Zoopagomycota</taxon>
        <taxon>Zoopagomycotina</taxon>
        <taxon>Zoopagomycetes</taxon>
        <taxon>Zoopagales</taxon>
        <taxon>Sigmoideomycetaceae</taxon>
        <taxon>Thamnocephalis</taxon>
    </lineage>
</organism>
<feature type="compositionally biased region" description="Polar residues" evidence="3">
    <location>
        <begin position="525"/>
        <end position="535"/>
    </location>
</feature>
<keyword evidence="7" id="KW-1185">Reference proteome</keyword>
<dbReference type="PANTHER" id="PTHR46093:SF18">
    <property type="entry name" value="FIBRONECTIN TYPE-III DOMAIN-CONTAINING PROTEIN"/>
    <property type="match status" value="1"/>
</dbReference>
<evidence type="ECO:0000256" key="3">
    <source>
        <dbReference type="SAM" id="MobiDB-lite"/>
    </source>
</evidence>
<name>A0A4P9XT18_9FUNG</name>
<dbReference type="OrthoDB" id="432528at2759"/>
<dbReference type="EMBL" id="KZ992525">
    <property type="protein sequence ID" value="RKP09293.1"/>
    <property type="molecule type" value="Genomic_DNA"/>
</dbReference>
<protein>
    <recommendedName>
        <fullName evidence="8">Galactose oxidase</fullName>
    </recommendedName>
</protein>
<dbReference type="Gene3D" id="2.120.10.80">
    <property type="entry name" value="Kelch-type beta propeller"/>
    <property type="match status" value="2"/>
</dbReference>
<dbReference type="InterPro" id="IPR015915">
    <property type="entry name" value="Kelch-typ_b-propeller"/>
</dbReference>
<evidence type="ECO:0008006" key="8">
    <source>
        <dbReference type="Google" id="ProtNLM"/>
    </source>
</evidence>
<gene>
    <name evidence="6" type="ORF">THASP1DRAFT_28918</name>
</gene>
<feature type="region of interest" description="Disordered" evidence="3">
    <location>
        <begin position="590"/>
        <end position="627"/>
    </location>
</feature>
<dbReference type="STRING" id="78915.A0A4P9XT18"/>
<evidence type="ECO:0000313" key="6">
    <source>
        <dbReference type="EMBL" id="RKP09293.1"/>
    </source>
</evidence>
<dbReference type="SUPFAM" id="SSF50965">
    <property type="entry name" value="Galactose oxidase, central domain"/>
    <property type="match status" value="1"/>
</dbReference>
<proteinExistence type="predicted"/>
<dbReference type="PANTHER" id="PTHR46093">
    <property type="entry name" value="ACYL-COA-BINDING DOMAIN-CONTAINING PROTEIN 5"/>
    <property type="match status" value="1"/>
</dbReference>
<accession>A0A4P9XT18</accession>
<dbReference type="AlphaFoldDB" id="A0A4P9XT18"/>
<dbReference type="Proteomes" id="UP000271241">
    <property type="component" value="Unassembled WGS sequence"/>
</dbReference>
<evidence type="ECO:0000256" key="4">
    <source>
        <dbReference type="SAM" id="Phobius"/>
    </source>
</evidence>
<reference evidence="7" key="1">
    <citation type="journal article" date="2018" name="Nat. Microbiol.">
        <title>Leveraging single-cell genomics to expand the fungal tree of life.</title>
        <authorList>
            <person name="Ahrendt S.R."/>
            <person name="Quandt C.A."/>
            <person name="Ciobanu D."/>
            <person name="Clum A."/>
            <person name="Salamov A."/>
            <person name="Andreopoulos B."/>
            <person name="Cheng J.F."/>
            <person name="Woyke T."/>
            <person name="Pelin A."/>
            <person name="Henrissat B."/>
            <person name="Reynolds N.K."/>
            <person name="Benny G.L."/>
            <person name="Smith M.E."/>
            <person name="James T.Y."/>
            <person name="Grigoriev I.V."/>
        </authorList>
    </citation>
    <scope>NUCLEOTIDE SEQUENCE [LARGE SCALE GENOMIC DNA]</scope>
    <source>
        <strain evidence="7">RSA 1356</strain>
    </source>
</reference>
<evidence type="ECO:0000256" key="2">
    <source>
        <dbReference type="ARBA" id="ARBA00022737"/>
    </source>
</evidence>
<feature type="signal peptide" evidence="5">
    <location>
        <begin position="1"/>
        <end position="19"/>
    </location>
</feature>
<feature type="transmembrane region" description="Helical" evidence="4">
    <location>
        <begin position="373"/>
        <end position="395"/>
    </location>
</feature>
<evidence type="ECO:0000313" key="7">
    <source>
        <dbReference type="Proteomes" id="UP000271241"/>
    </source>
</evidence>
<feature type="region of interest" description="Disordered" evidence="3">
    <location>
        <begin position="403"/>
        <end position="429"/>
    </location>
</feature>
<keyword evidence="1" id="KW-0880">Kelch repeat</keyword>
<keyword evidence="5" id="KW-0732">Signal</keyword>